<reference evidence="2" key="1">
    <citation type="journal article" date="2019" name="bioRxiv">
        <title>The Genome of the Zebra Mussel, Dreissena polymorpha: A Resource for Invasive Species Research.</title>
        <authorList>
            <person name="McCartney M.A."/>
            <person name="Auch B."/>
            <person name="Kono T."/>
            <person name="Mallez S."/>
            <person name="Zhang Y."/>
            <person name="Obille A."/>
            <person name="Becker A."/>
            <person name="Abrahante J.E."/>
            <person name="Garbe J."/>
            <person name="Badalamenti J.P."/>
            <person name="Herman A."/>
            <person name="Mangelson H."/>
            <person name="Liachko I."/>
            <person name="Sullivan S."/>
            <person name="Sone E.D."/>
            <person name="Koren S."/>
            <person name="Silverstein K.A.T."/>
            <person name="Beckman K.B."/>
            <person name="Gohl D.M."/>
        </authorList>
    </citation>
    <scope>NUCLEOTIDE SEQUENCE</scope>
    <source>
        <strain evidence="2">Duluth1</strain>
        <tissue evidence="2">Whole animal</tissue>
    </source>
</reference>
<organism evidence="2 3">
    <name type="scientific">Dreissena polymorpha</name>
    <name type="common">Zebra mussel</name>
    <name type="synonym">Mytilus polymorpha</name>
    <dbReference type="NCBI Taxonomy" id="45954"/>
    <lineage>
        <taxon>Eukaryota</taxon>
        <taxon>Metazoa</taxon>
        <taxon>Spiralia</taxon>
        <taxon>Lophotrochozoa</taxon>
        <taxon>Mollusca</taxon>
        <taxon>Bivalvia</taxon>
        <taxon>Autobranchia</taxon>
        <taxon>Heteroconchia</taxon>
        <taxon>Euheterodonta</taxon>
        <taxon>Imparidentia</taxon>
        <taxon>Neoheterodontei</taxon>
        <taxon>Myida</taxon>
        <taxon>Dreissenoidea</taxon>
        <taxon>Dreissenidae</taxon>
        <taxon>Dreissena</taxon>
    </lineage>
</organism>
<sequence>MFFNELRTNLQTKFHEDSTINLTSTGLTRKTAPGGHFFHQTGTIFKLSRAIIRMNVLTKFHEDWTINLTSRVLTRKTALPPGSHIFQRTGAIFKTQLGYY</sequence>
<reference evidence="2" key="2">
    <citation type="submission" date="2020-11" db="EMBL/GenBank/DDBJ databases">
        <authorList>
            <person name="McCartney M.A."/>
            <person name="Auch B."/>
            <person name="Kono T."/>
            <person name="Mallez S."/>
            <person name="Becker A."/>
            <person name="Gohl D.M."/>
            <person name="Silverstein K.A.T."/>
            <person name="Koren S."/>
            <person name="Bechman K.B."/>
            <person name="Herman A."/>
            <person name="Abrahante J.E."/>
            <person name="Garbe J."/>
        </authorList>
    </citation>
    <scope>NUCLEOTIDE SEQUENCE</scope>
    <source>
        <strain evidence="2">Duluth1</strain>
        <tissue evidence="2">Whole animal</tissue>
    </source>
</reference>
<comment type="caution">
    <text evidence="2">The sequence shown here is derived from an EMBL/GenBank/DDBJ whole genome shotgun (WGS) entry which is preliminary data.</text>
</comment>
<evidence type="ECO:0000313" key="3">
    <source>
        <dbReference type="Proteomes" id="UP000828390"/>
    </source>
</evidence>
<accession>A0A9D4MEF7</accession>
<evidence type="ECO:0000313" key="1">
    <source>
        <dbReference type="EMBL" id="KAH3876080.1"/>
    </source>
</evidence>
<proteinExistence type="predicted"/>
<dbReference type="Proteomes" id="UP000828390">
    <property type="component" value="Unassembled WGS sequence"/>
</dbReference>
<dbReference type="EMBL" id="JAIWYP010000002">
    <property type="protein sequence ID" value="KAH3876080.1"/>
    <property type="molecule type" value="Genomic_DNA"/>
</dbReference>
<gene>
    <name evidence="1" type="ORF">DPMN_039360</name>
    <name evidence="2" type="ORF">DPMN_039362</name>
</gene>
<evidence type="ECO:0000313" key="2">
    <source>
        <dbReference type="EMBL" id="KAH3876082.1"/>
    </source>
</evidence>
<name>A0A9D4MEF7_DREPO</name>
<keyword evidence="3" id="KW-1185">Reference proteome</keyword>
<protein>
    <submittedName>
        <fullName evidence="2">Uncharacterized protein</fullName>
    </submittedName>
</protein>
<dbReference type="AlphaFoldDB" id="A0A9D4MEF7"/>
<dbReference type="EMBL" id="JAIWYP010000002">
    <property type="protein sequence ID" value="KAH3876082.1"/>
    <property type="molecule type" value="Genomic_DNA"/>
</dbReference>